<dbReference type="PROSITE" id="PS50195">
    <property type="entry name" value="PX"/>
    <property type="match status" value="1"/>
</dbReference>
<evidence type="ECO:0000313" key="8">
    <source>
        <dbReference type="EMBL" id="GCB72386.1"/>
    </source>
</evidence>
<dbReference type="Pfam" id="PF00787">
    <property type="entry name" value="PX"/>
    <property type="match status" value="1"/>
</dbReference>
<evidence type="ECO:0000256" key="4">
    <source>
        <dbReference type="ARBA" id="ARBA00022927"/>
    </source>
</evidence>
<dbReference type="GO" id="GO:0015031">
    <property type="term" value="P:protein transport"/>
    <property type="evidence" value="ECO:0007669"/>
    <property type="project" value="UniProtKB-KW"/>
</dbReference>
<comment type="similarity">
    <text evidence="1">Belongs to the sorting nexin family.</text>
</comment>
<dbReference type="PANTHER" id="PTHR45963:SF3">
    <property type="entry name" value="SORTING NEXIN-12"/>
    <property type="match status" value="1"/>
</dbReference>
<dbReference type="GO" id="GO:0032266">
    <property type="term" value="F:phosphatidylinositol-3-phosphate binding"/>
    <property type="evidence" value="ECO:0007669"/>
    <property type="project" value="TreeGrafter"/>
</dbReference>
<dbReference type="InterPro" id="IPR051074">
    <property type="entry name" value="Sorting_Nexin"/>
</dbReference>
<feature type="non-terminal residue" evidence="8">
    <location>
        <position position="1"/>
    </location>
</feature>
<evidence type="ECO:0000256" key="6">
    <source>
        <dbReference type="ARBA" id="ARBA00023121"/>
    </source>
</evidence>
<evidence type="ECO:0000256" key="3">
    <source>
        <dbReference type="ARBA" id="ARBA00022553"/>
    </source>
</evidence>
<dbReference type="SMART" id="SM00312">
    <property type="entry name" value="PX"/>
    <property type="match status" value="1"/>
</dbReference>
<dbReference type="STRING" id="75743.A0A401PGX5"/>
<dbReference type="InterPro" id="IPR036871">
    <property type="entry name" value="PX_dom_sf"/>
</dbReference>
<dbReference type="GO" id="GO:0051246">
    <property type="term" value="P:regulation of protein metabolic process"/>
    <property type="evidence" value="ECO:0007669"/>
    <property type="project" value="UniProtKB-ARBA"/>
</dbReference>
<evidence type="ECO:0000313" key="9">
    <source>
        <dbReference type="Proteomes" id="UP000288216"/>
    </source>
</evidence>
<keyword evidence="2" id="KW-0813">Transport</keyword>
<keyword evidence="9" id="KW-1185">Reference proteome</keyword>
<organism evidence="8 9">
    <name type="scientific">Scyliorhinus torazame</name>
    <name type="common">Cloudy catshark</name>
    <name type="synonym">Catulus torazame</name>
    <dbReference type="NCBI Taxonomy" id="75743"/>
    <lineage>
        <taxon>Eukaryota</taxon>
        <taxon>Metazoa</taxon>
        <taxon>Chordata</taxon>
        <taxon>Craniata</taxon>
        <taxon>Vertebrata</taxon>
        <taxon>Chondrichthyes</taxon>
        <taxon>Elasmobranchii</taxon>
        <taxon>Galeomorphii</taxon>
        <taxon>Galeoidea</taxon>
        <taxon>Carcharhiniformes</taxon>
        <taxon>Scyliorhinidae</taxon>
        <taxon>Scyliorhinus</taxon>
    </lineage>
</organism>
<dbReference type="GO" id="GO:0051223">
    <property type="term" value="P:regulation of protein transport"/>
    <property type="evidence" value="ECO:0007669"/>
    <property type="project" value="UniProtKB-ARBA"/>
</dbReference>
<dbReference type="EMBL" id="BFAA01002087">
    <property type="protein sequence ID" value="GCB72386.1"/>
    <property type="molecule type" value="Genomic_DNA"/>
</dbReference>
<keyword evidence="5" id="KW-0007">Acetylation</keyword>
<protein>
    <recommendedName>
        <fullName evidence="7">PX domain-containing protein</fullName>
    </recommendedName>
</protein>
<dbReference type="OrthoDB" id="5227681at2759"/>
<feature type="domain" description="PX" evidence="7">
    <location>
        <begin position="36"/>
        <end position="160"/>
    </location>
</feature>
<reference evidence="8 9" key="1">
    <citation type="journal article" date="2018" name="Nat. Ecol. Evol.">
        <title>Shark genomes provide insights into elasmobranch evolution and the origin of vertebrates.</title>
        <authorList>
            <person name="Hara Y"/>
            <person name="Yamaguchi K"/>
            <person name="Onimaru K"/>
            <person name="Kadota M"/>
            <person name="Koyanagi M"/>
            <person name="Keeley SD"/>
            <person name="Tatsumi K"/>
            <person name="Tanaka K"/>
            <person name="Motone F"/>
            <person name="Kageyama Y"/>
            <person name="Nozu R"/>
            <person name="Adachi N"/>
            <person name="Nishimura O"/>
            <person name="Nakagawa R"/>
            <person name="Tanegashima C"/>
            <person name="Kiyatake I"/>
            <person name="Matsumoto R"/>
            <person name="Murakumo K"/>
            <person name="Nishida K"/>
            <person name="Terakita A"/>
            <person name="Kuratani S"/>
            <person name="Sato K"/>
            <person name="Hyodo S Kuraku.S."/>
        </authorList>
    </citation>
    <scope>NUCLEOTIDE SEQUENCE [LARGE SCALE GENOMIC DNA]</scope>
</reference>
<keyword evidence="6" id="KW-0446">Lipid-binding</keyword>
<dbReference type="GO" id="GO:0031901">
    <property type="term" value="C:early endosome membrane"/>
    <property type="evidence" value="ECO:0007669"/>
    <property type="project" value="TreeGrafter"/>
</dbReference>
<dbReference type="GO" id="GO:0030904">
    <property type="term" value="C:retromer complex"/>
    <property type="evidence" value="ECO:0007669"/>
    <property type="project" value="TreeGrafter"/>
</dbReference>
<dbReference type="GO" id="GO:0032456">
    <property type="term" value="P:endocytic recycling"/>
    <property type="evidence" value="ECO:0007669"/>
    <property type="project" value="TreeGrafter"/>
</dbReference>
<keyword evidence="4" id="KW-0653">Protein transport</keyword>
<dbReference type="Gene3D" id="3.30.1520.10">
    <property type="entry name" value="Phox-like domain"/>
    <property type="match status" value="1"/>
</dbReference>
<evidence type="ECO:0000259" key="7">
    <source>
        <dbReference type="PROSITE" id="PS50195"/>
    </source>
</evidence>
<dbReference type="OMA" id="NMYTDYE"/>
<dbReference type="AlphaFoldDB" id="A0A401PGX5"/>
<evidence type="ECO:0000256" key="1">
    <source>
        <dbReference type="ARBA" id="ARBA00010883"/>
    </source>
</evidence>
<accession>A0A401PGX5</accession>
<proteinExistence type="inferred from homology"/>
<dbReference type="Proteomes" id="UP000288216">
    <property type="component" value="Unassembled WGS sequence"/>
</dbReference>
<keyword evidence="3" id="KW-0597">Phosphoprotein</keyword>
<evidence type="ECO:0000256" key="5">
    <source>
        <dbReference type="ARBA" id="ARBA00022990"/>
    </source>
</evidence>
<comment type="caution">
    <text evidence="8">The sequence shown here is derived from an EMBL/GenBank/DDBJ whole genome shotgun (WGS) entry which is preliminary data.</text>
</comment>
<dbReference type="FunFam" id="3.30.1520.10:FF:000002">
    <property type="entry name" value="Sorting nexin 12"/>
    <property type="match status" value="1"/>
</dbReference>
<evidence type="ECO:0000256" key="2">
    <source>
        <dbReference type="ARBA" id="ARBA00022448"/>
    </source>
</evidence>
<dbReference type="PANTHER" id="PTHR45963">
    <property type="entry name" value="RE52028P"/>
    <property type="match status" value="1"/>
</dbReference>
<dbReference type="SUPFAM" id="SSF64268">
    <property type="entry name" value="PX domain"/>
    <property type="match status" value="1"/>
</dbReference>
<sequence>PPPPPRKMAEALGVADTRRLHSKPQDLNDAYGPPSNFLEIDIFNPQTVGVGRSKYTTYEVRMRTNLPIFKMKDSCVRRRYSDFEWLKSELERDSKIVVPPLPGKALKRQLPFRMDEGIFEESFIEERRVGLEQFINKIAGHPLAQNERCLHMFLQEESIDRNYVPGKVRQ</sequence>
<name>A0A401PGX5_SCYTO</name>
<gene>
    <name evidence="8" type="ORF">scyTo_0006280</name>
</gene>
<dbReference type="GO" id="GO:0034499">
    <property type="term" value="P:late endosome to Golgi transport"/>
    <property type="evidence" value="ECO:0007669"/>
    <property type="project" value="TreeGrafter"/>
</dbReference>
<dbReference type="InterPro" id="IPR001683">
    <property type="entry name" value="PX_dom"/>
</dbReference>